<feature type="region of interest" description="Disordered" evidence="1">
    <location>
        <begin position="149"/>
        <end position="178"/>
    </location>
</feature>
<keyword evidence="3" id="KW-1185">Reference proteome</keyword>
<evidence type="ECO:0000256" key="1">
    <source>
        <dbReference type="SAM" id="MobiDB-lite"/>
    </source>
</evidence>
<dbReference type="Proteomes" id="UP001153269">
    <property type="component" value="Unassembled WGS sequence"/>
</dbReference>
<feature type="region of interest" description="Disordered" evidence="1">
    <location>
        <begin position="57"/>
        <end position="133"/>
    </location>
</feature>
<sequence length="178" mass="19631">MAPLKSWSDSDRKLLIRATFWFVSCWEWDHPIDCSCQSVSRSVAELFSEAAAVSESPLTGKCQQNDGVKQDCGSESSGPGSLPAVVRLQVSHRQGGGEERGRRRGGGGEREEEGGGEREEERGRRREGVPLNLSAELSLHRRDWVLFSAGGRREVEGEEEGAGERGRFQKVKRGMDGK</sequence>
<organism evidence="2 3">
    <name type="scientific">Pleuronectes platessa</name>
    <name type="common">European plaice</name>
    <dbReference type="NCBI Taxonomy" id="8262"/>
    <lineage>
        <taxon>Eukaryota</taxon>
        <taxon>Metazoa</taxon>
        <taxon>Chordata</taxon>
        <taxon>Craniata</taxon>
        <taxon>Vertebrata</taxon>
        <taxon>Euteleostomi</taxon>
        <taxon>Actinopterygii</taxon>
        <taxon>Neopterygii</taxon>
        <taxon>Teleostei</taxon>
        <taxon>Neoteleostei</taxon>
        <taxon>Acanthomorphata</taxon>
        <taxon>Carangaria</taxon>
        <taxon>Pleuronectiformes</taxon>
        <taxon>Pleuronectoidei</taxon>
        <taxon>Pleuronectidae</taxon>
        <taxon>Pleuronectes</taxon>
    </lineage>
</organism>
<feature type="compositionally biased region" description="Basic and acidic residues" evidence="1">
    <location>
        <begin position="95"/>
        <end position="128"/>
    </location>
</feature>
<feature type="compositionally biased region" description="Polar residues" evidence="1">
    <location>
        <begin position="61"/>
        <end position="79"/>
    </location>
</feature>
<reference evidence="2" key="1">
    <citation type="submission" date="2020-03" db="EMBL/GenBank/DDBJ databases">
        <authorList>
            <person name="Weist P."/>
        </authorList>
    </citation>
    <scope>NUCLEOTIDE SEQUENCE</scope>
</reference>
<evidence type="ECO:0000313" key="2">
    <source>
        <dbReference type="EMBL" id="CAB1451835.1"/>
    </source>
</evidence>
<dbReference type="EMBL" id="CADEAL010004104">
    <property type="protein sequence ID" value="CAB1451835.1"/>
    <property type="molecule type" value="Genomic_DNA"/>
</dbReference>
<dbReference type="AlphaFoldDB" id="A0A9N7VLD7"/>
<gene>
    <name evidence="2" type="ORF">PLEPLA_LOCUS39562</name>
</gene>
<name>A0A9N7VLD7_PLEPL</name>
<evidence type="ECO:0000313" key="3">
    <source>
        <dbReference type="Proteomes" id="UP001153269"/>
    </source>
</evidence>
<proteinExistence type="predicted"/>
<protein>
    <submittedName>
        <fullName evidence="2">Uncharacterized protein</fullName>
    </submittedName>
</protein>
<accession>A0A9N7VLD7</accession>
<feature type="compositionally biased region" description="Basic and acidic residues" evidence="1">
    <location>
        <begin position="162"/>
        <end position="178"/>
    </location>
</feature>
<comment type="caution">
    <text evidence="2">The sequence shown here is derived from an EMBL/GenBank/DDBJ whole genome shotgun (WGS) entry which is preliminary data.</text>
</comment>